<organism evidence="3 4">
    <name type="scientific">Daphnia pulex</name>
    <name type="common">Water flea</name>
    <dbReference type="NCBI Taxonomy" id="6669"/>
    <lineage>
        <taxon>Eukaryota</taxon>
        <taxon>Metazoa</taxon>
        <taxon>Ecdysozoa</taxon>
        <taxon>Arthropoda</taxon>
        <taxon>Crustacea</taxon>
        <taxon>Branchiopoda</taxon>
        <taxon>Diplostraca</taxon>
        <taxon>Cladocera</taxon>
        <taxon>Anomopoda</taxon>
        <taxon>Daphniidae</taxon>
        <taxon>Daphnia</taxon>
    </lineage>
</organism>
<feature type="disulfide bond" evidence="2">
    <location>
        <begin position="1"/>
        <end position="13"/>
    </location>
</feature>
<dbReference type="InParanoid" id="E9HYG5"/>
<evidence type="ECO:0000256" key="1">
    <source>
        <dbReference type="ARBA" id="ARBA00023157"/>
    </source>
</evidence>
<dbReference type="Gene3D" id="4.10.400.10">
    <property type="entry name" value="Low-density Lipoprotein Receptor"/>
    <property type="match status" value="2"/>
</dbReference>
<gene>
    <name evidence="3" type="ORF">DAPPUDRAFT_9229</name>
</gene>
<dbReference type="PROSITE" id="PS50068">
    <property type="entry name" value="LDLRA_2"/>
    <property type="match status" value="1"/>
</dbReference>
<protein>
    <submittedName>
        <fullName evidence="3">Uncharacterized protein</fullName>
    </submittedName>
</protein>
<dbReference type="SMART" id="SM00192">
    <property type="entry name" value="LDLa"/>
    <property type="match status" value="1"/>
</dbReference>
<dbReference type="OrthoDB" id="10072370at2759"/>
<dbReference type="Pfam" id="PF00057">
    <property type="entry name" value="Ldl_recept_a"/>
    <property type="match status" value="1"/>
</dbReference>
<dbReference type="PRINTS" id="PR00261">
    <property type="entry name" value="LDLRECEPTOR"/>
</dbReference>
<sequence>CARTEYECFDGKCIPGDMLCDDVVDCIGGEDEKGPFKDLEYPKFTNLKTLNYFPFSSQNLSQEMIPMSAVCDGKRNCSNGMDERK</sequence>
<dbReference type="KEGG" id="dpx:DAPPUDRAFT_9229"/>
<dbReference type="EMBL" id="GL733157">
    <property type="protein sequence ID" value="EFX63213.1"/>
    <property type="molecule type" value="Genomic_DNA"/>
</dbReference>
<keyword evidence="1 2" id="KW-1015">Disulfide bond</keyword>
<accession>E9HYG5</accession>
<keyword evidence="4" id="KW-1185">Reference proteome</keyword>
<dbReference type="HOGENOM" id="CLU_2518963_0_0_1"/>
<dbReference type="InterPro" id="IPR036055">
    <property type="entry name" value="LDL_receptor-like_sf"/>
</dbReference>
<evidence type="ECO:0000313" key="4">
    <source>
        <dbReference type="Proteomes" id="UP000000305"/>
    </source>
</evidence>
<feature type="non-terminal residue" evidence="3">
    <location>
        <position position="1"/>
    </location>
</feature>
<dbReference type="AlphaFoldDB" id="E9HYG5"/>
<reference evidence="3 4" key="1">
    <citation type="journal article" date="2011" name="Science">
        <title>The ecoresponsive genome of Daphnia pulex.</title>
        <authorList>
            <person name="Colbourne J.K."/>
            <person name="Pfrender M.E."/>
            <person name="Gilbert D."/>
            <person name="Thomas W.K."/>
            <person name="Tucker A."/>
            <person name="Oakley T.H."/>
            <person name="Tokishita S."/>
            <person name="Aerts A."/>
            <person name="Arnold G.J."/>
            <person name="Basu M.K."/>
            <person name="Bauer D.J."/>
            <person name="Caceres C.E."/>
            <person name="Carmel L."/>
            <person name="Casola C."/>
            <person name="Choi J.H."/>
            <person name="Detter J.C."/>
            <person name="Dong Q."/>
            <person name="Dusheyko S."/>
            <person name="Eads B.D."/>
            <person name="Frohlich T."/>
            <person name="Geiler-Samerotte K.A."/>
            <person name="Gerlach D."/>
            <person name="Hatcher P."/>
            <person name="Jogdeo S."/>
            <person name="Krijgsveld J."/>
            <person name="Kriventseva E.V."/>
            <person name="Kultz D."/>
            <person name="Laforsch C."/>
            <person name="Lindquist E."/>
            <person name="Lopez J."/>
            <person name="Manak J.R."/>
            <person name="Muller J."/>
            <person name="Pangilinan J."/>
            <person name="Patwardhan R.P."/>
            <person name="Pitluck S."/>
            <person name="Pritham E.J."/>
            <person name="Rechtsteiner A."/>
            <person name="Rho M."/>
            <person name="Rogozin I.B."/>
            <person name="Sakarya O."/>
            <person name="Salamov A."/>
            <person name="Schaack S."/>
            <person name="Shapiro H."/>
            <person name="Shiga Y."/>
            <person name="Skalitzky C."/>
            <person name="Smith Z."/>
            <person name="Souvorov A."/>
            <person name="Sung W."/>
            <person name="Tang Z."/>
            <person name="Tsuchiya D."/>
            <person name="Tu H."/>
            <person name="Vos H."/>
            <person name="Wang M."/>
            <person name="Wolf Y.I."/>
            <person name="Yamagata H."/>
            <person name="Yamada T."/>
            <person name="Ye Y."/>
            <person name="Shaw J.R."/>
            <person name="Andrews J."/>
            <person name="Crease T.J."/>
            <person name="Tang H."/>
            <person name="Lucas S.M."/>
            <person name="Robertson H.M."/>
            <person name="Bork P."/>
            <person name="Koonin E.V."/>
            <person name="Zdobnov E.M."/>
            <person name="Grigoriev I.V."/>
            <person name="Lynch M."/>
            <person name="Boore J.L."/>
        </authorList>
    </citation>
    <scope>NUCLEOTIDE SEQUENCE [LARGE SCALE GENOMIC DNA]</scope>
</reference>
<evidence type="ECO:0000313" key="3">
    <source>
        <dbReference type="EMBL" id="EFX63213.1"/>
    </source>
</evidence>
<dbReference type="CDD" id="cd00112">
    <property type="entry name" value="LDLa"/>
    <property type="match status" value="1"/>
</dbReference>
<dbReference type="SUPFAM" id="SSF57424">
    <property type="entry name" value="LDL receptor-like module"/>
    <property type="match status" value="2"/>
</dbReference>
<name>E9HYG5_DAPPU</name>
<comment type="caution">
    <text evidence="2">Lacks conserved residue(s) required for the propagation of feature annotation.</text>
</comment>
<proteinExistence type="predicted"/>
<feature type="disulfide bond" evidence="2">
    <location>
        <begin position="8"/>
        <end position="26"/>
    </location>
</feature>
<evidence type="ECO:0000256" key="2">
    <source>
        <dbReference type="PROSITE-ProRule" id="PRU00124"/>
    </source>
</evidence>
<dbReference type="Proteomes" id="UP000000305">
    <property type="component" value="Unassembled WGS sequence"/>
</dbReference>
<feature type="non-terminal residue" evidence="3">
    <location>
        <position position="85"/>
    </location>
</feature>
<dbReference type="InterPro" id="IPR002172">
    <property type="entry name" value="LDrepeatLR_classA_rpt"/>
</dbReference>